<dbReference type="Proteomes" id="UP001237737">
    <property type="component" value="Unassembled WGS sequence"/>
</dbReference>
<keyword evidence="2" id="KW-1185">Reference proteome</keyword>
<proteinExistence type="predicted"/>
<accession>A0ABT9SV89</accession>
<evidence type="ECO:0000313" key="1">
    <source>
        <dbReference type="EMBL" id="MDQ0008301.1"/>
    </source>
</evidence>
<protein>
    <recommendedName>
        <fullName evidence="3">OsmC-like protein</fullName>
    </recommendedName>
</protein>
<dbReference type="InterPro" id="IPR021253">
    <property type="entry name" value="ZrgA-like"/>
</dbReference>
<evidence type="ECO:0000313" key="2">
    <source>
        <dbReference type="Proteomes" id="UP001237737"/>
    </source>
</evidence>
<comment type="caution">
    <text evidence="1">The sequence shown here is derived from an EMBL/GenBank/DDBJ whole genome shotgun (WGS) entry which is preliminary data.</text>
</comment>
<dbReference type="Pfam" id="PF10986">
    <property type="entry name" value="ZrgA"/>
    <property type="match status" value="1"/>
</dbReference>
<dbReference type="EMBL" id="JAUSSK010000001">
    <property type="protein sequence ID" value="MDQ0008301.1"/>
    <property type="molecule type" value="Genomic_DNA"/>
</dbReference>
<name>A0ABT9SV89_9GAMM</name>
<organism evidence="1 2">
    <name type="scientific">Luteibacter jiangsuensis</name>
    <dbReference type="NCBI Taxonomy" id="637577"/>
    <lineage>
        <taxon>Bacteria</taxon>
        <taxon>Pseudomonadati</taxon>
        <taxon>Pseudomonadota</taxon>
        <taxon>Gammaproteobacteria</taxon>
        <taxon>Lysobacterales</taxon>
        <taxon>Rhodanobacteraceae</taxon>
        <taxon>Luteibacter</taxon>
    </lineage>
</organism>
<reference evidence="1 2" key="1">
    <citation type="submission" date="2023-07" db="EMBL/GenBank/DDBJ databases">
        <title>Sorghum-associated microbial communities from plants grown in Nebraska, USA.</title>
        <authorList>
            <person name="Schachtman D."/>
        </authorList>
    </citation>
    <scope>NUCLEOTIDE SEQUENCE [LARGE SCALE GENOMIC DNA]</scope>
    <source>
        <strain evidence="1 2">CC60</strain>
    </source>
</reference>
<sequence>MSVDGGLMDVQVSVPGHDAVGFEHPPASPRERSAVDRATATLTGAGWLVPASAAGCTLASAKVSPHGFGDAAEPGGHADFDAEYHYACRKVAELDHVDVRLASAFPAVRKVVVDIITASGSNQQDLEGSATRVDVRQ</sequence>
<evidence type="ECO:0008006" key="3">
    <source>
        <dbReference type="Google" id="ProtNLM"/>
    </source>
</evidence>
<gene>
    <name evidence="1" type="ORF">J2T07_000460</name>
</gene>